<keyword evidence="13" id="KW-1185">Reference proteome</keyword>
<dbReference type="EMBL" id="JAHLQI010000002">
    <property type="protein sequence ID" value="MBU5490034.1"/>
    <property type="molecule type" value="Genomic_DNA"/>
</dbReference>
<keyword evidence="9" id="KW-0234">DNA repair</keyword>
<keyword evidence="1" id="KW-0540">Nuclease</keyword>
<proteinExistence type="predicted"/>
<keyword evidence="2" id="KW-0547">Nucleotide-binding</keyword>
<evidence type="ECO:0000256" key="5">
    <source>
        <dbReference type="ARBA" id="ARBA00022806"/>
    </source>
</evidence>
<accession>A0ABS6EQQ7</accession>
<feature type="domain" description="ATP-dependent helicase/deoxyribonuclease subunit B N-terminal" evidence="11">
    <location>
        <begin position="4"/>
        <end position="258"/>
    </location>
</feature>
<dbReference type="PANTHER" id="PTHR30591">
    <property type="entry name" value="RECBCD ENZYME SUBUNIT RECC"/>
    <property type="match status" value="1"/>
</dbReference>
<sequence length="1124" mass="126644">MKLMIGRAGTGKTTEILRRIAARETSGKRQILIVPELASHEYERLLAQATNNRGARFAEVLTFRRIANRVFSEAGGLAEVQLTPAGRLLVLYEAVRASADALDVYSGAIRRPDVLRDLLQIIDEMKTNGITPEQMLQASAEAEGHLAEKLRDLGQIGAVYETLTQEDLPDPRDQMTKIAQRLPDCTIFDGAELYLDRFDQFNKQELEILAALLRRHVPMTIALTGDLHQPELFPETMHAVSRLKRLAGAHGESLDIERMEQMVMPRPHDLKIAEAYGLSAGTQQFDSDQTSIHLHAAGNLFSECEFAAAYIRKLLRETDARRRDIVVTARNFDAYAPVLELVFERYQIPIFLSEKHDILQKPVLALVGSALHTVTNGWRYEDMFAYLKTGFAGLTAEECDLLENYVLFRRIRGSKWLQPFAGHPDSFGGELDDKAREKLAALNVLREKAVQPLLALQQDLEQAQTAAQYAQALYAFLERIGAPDSIAARAQLHEDAGRLQTAEEYRQLWEILMQAMEQFAWVQGDTEMETDAFVTMLGLVLTEYDVGTIPVSLDRVTCGSIDRVCKTGIPHLLVLGVNDGVLPSAGEGGGILSDSDRAQLLGLEVELETSEERMEQEQAALYRVLASASQDLLLSWSTAGADGEKRPSFLVGALRQLLSGLPETRENELEQSYRLEAERPRFDLACCGASRDSSPAAQAALRAQPTPIQPMEQSVRGPLRNPDVVHQLYGKKLRMTASRVDAFYRCQYAYFLRYGLRAKERRRASFDAPETGTFLHFVLEHTLKQVREQYPDRLPETETVHKLARRWTTIYVETQLGGLEQYSARFRHLFRRLLHMTDSVLDNLLEEMARSDFEPIDFELDFSWQGDLPPILINSAGETLELNGKVDRVDGYVQDGTLYIRVLDYKSGAKKFELADLWYGLNVQLLLYLFAIEKQGLQRYQDKLAQRIDRIVPAGALYVPAKQVVVDAKRDAAEEELDAMRKKQLRRSGLLLDEKAILDAMEHDVKKDAAFLPLGYLASGDKPNKSSLSNLASIEKLGKLSGHIRRVLGEMGHELMHGSMDAKPVRRGPAEDTCAWCPYRAICRFDTRLGDKPHTIKKIPAEEFWQGIAEEEKGEHKHGRFMDR</sequence>
<dbReference type="Pfam" id="PF21445">
    <property type="entry name" value="ADDB_N"/>
    <property type="match status" value="1"/>
</dbReference>
<evidence type="ECO:0000259" key="11">
    <source>
        <dbReference type="Pfam" id="PF21445"/>
    </source>
</evidence>
<keyword evidence="7" id="KW-0067">ATP-binding</keyword>
<dbReference type="Pfam" id="PF12705">
    <property type="entry name" value="PDDEXK_1"/>
    <property type="match status" value="1"/>
</dbReference>
<keyword evidence="5" id="KW-0347">Helicase</keyword>
<dbReference type="GO" id="GO:0008854">
    <property type="term" value="F:exodeoxyribonuclease V activity"/>
    <property type="evidence" value="ECO:0007669"/>
    <property type="project" value="UniProtKB-EC"/>
</dbReference>
<evidence type="ECO:0000256" key="8">
    <source>
        <dbReference type="ARBA" id="ARBA00023125"/>
    </source>
</evidence>
<dbReference type="RefSeq" id="WP_216469681.1">
    <property type="nucleotide sequence ID" value="NZ_JAHLQI010000002.1"/>
</dbReference>
<evidence type="ECO:0000256" key="3">
    <source>
        <dbReference type="ARBA" id="ARBA00022763"/>
    </source>
</evidence>
<protein>
    <submittedName>
        <fullName evidence="12">Exodeoxyribonuclease V subunit gamma</fullName>
        <ecNumber evidence="12">3.1.11.5</ecNumber>
    </submittedName>
</protein>
<evidence type="ECO:0000256" key="4">
    <source>
        <dbReference type="ARBA" id="ARBA00022801"/>
    </source>
</evidence>
<reference evidence="12 13" key="1">
    <citation type="submission" date="2021-06" db="EMBL/GenBank/DDBJ databases">
        <authorList>
            <person name="Sun Q."/>
            <person name="Li D."/>
        </authorList>
    </citation>
    <scope>NUCLEOTIDE SEQUENCE [LARGE SCALE GENOMIC DNA]</scope>
    <source>
        <strain evidence="12 13">MSJd-7</strain>
    </source>
</reference>
<keyword evidence="6" id="KW-0269">Exonuclease</keyword>
<evidence type="ECO:0000256" key="6">
    <source>
        <dbReference type="ARBA" id="ARBA00022839"/>
    </source>
</evidence>
<keyword evidence="8" id="KW-0238">DNA-binding</keyword>
<dbReference type="InterPro" id="IPR038726">
    <property type="entry name" value="PDDEXK_AddAB-type"/>
</dbReference>
<dbReference type="Proteomes" id="UP000783588">
    <property type="component" value="Unassembled WGS sequence"/>
</dbReference>
<keyword evidence="4 12" id="KW-0378">Hydrolase</keyword>
<comment type="caution">
    <text evidence="12">The sequence shown here is derived from an EMBL/GenBank/DDBJ whole genome shotgun (WGS) entry which is preliminary data.</text>
</comment>
<evidence type="ECO:0000313" key="12">
    <source>
        <dbReference type="EMBL" id="MBU5490034.1"/>
    </source>
</evidence>
<keyword evidence="3" id="KW-0227">DNA damage</keyword>
<evidence type="ECO:0000256" key="9">
    <source>
        <dbReference type="ARBA" id="ARBA00023204"/>
    </source>
</evidence>
<feature type="domain" description="PD-(D/E)XK endonuclease-like" evidence="10">
    <location>
        <begin position="734"/>
        <end position="1084"/>
    </location>
</feature>
<evidence type="ECO:0000256" key="2">
    <source>
        <dbReference type="ARBA" id="ARBA00022741"/>
    </source>
</evidence>
<name>A0ABS6EQQ7_9FIRM</name>
<dbReference type="InterPro" id="IPR049035">
    <property type="entry name" value="ADDB_N"/>
</dbReference>
<dbReference type="EC" id="3.1.11.5" evidence="12"/>
<gene>
    <name evidence="12" type="ORF">KQI75_05265</name>
</gene>
<evidence type="ECO:0000256" key="1">
    <source>
        <dbReference type="ARBA" id="ARBA00022722"/>
    </source>
</evidence>
<dbReference type="PANTHER" id="PTHR30591:SF1">
    <property type="entry name" value="RECBCD ENZYME SUBUNIT RECC"/>
    <property type="match status" value="1"/>
</dbReference>
<evidence type="ECO:0000256" key="7">
    <source>
        <dbReference type="ARBA" id="ARBA00022840"/>
    </source>
</evidence>
<evidence type="ECO:0000313" key="13">
    <source>
        <dbReference type="Proteomes" id="UP000783588"/>
    </source>
</evidence>
<organism evidence="12 13">
    <name type="scientific">Butyricicoccus intestinisimiae</name>
    <dbReference type="NCBI Taxonomy" id="2841509"/>
    <lineage>
        <taxon>Bacteria</taxon>
        <taxon>Bacillati</taxon>
        <taxon>Bacillota</taxon>
        <taxon>Clostridia</taxon>
        <taxon>Eubacteriales</taxon>
        <taxon>Butyricicoccaceae</taxon>
        <taxon>Butyricicoccus</taxon>
    </lineage>
</organism>
<evidence type="ECO:0000259" key="10">
    <source>
        <dbReference type="Pfam" id="PF12705"/>
    </source>
</evidence>